<evidence type="ECO:0000259" key="1">
    <source>
        <dbReference type="Pfam" id="PF23663"/>
    </source>
</evidence>
<dbReference type="InterPro" id="IPR057560">
    <property type="entry name" value="Znf_SCAND3"/>
</dbReference>
<feature type="domain" description="SCAN" evidence="1">
    <location>
        <begin position="53"/>
        <end position="97"/>
    </location>
</feature>
<reference evidence="2" key="1">
    <citation type="submission" date="2019-08" db="EMBL/GenBank/DDBJ databases">
        <title>The genome of the North American firefly Photinus pyralis.</title>
        <authorList>
            <consortium name="Photinus pyralis genome working group"/>
            <person name="Fallon T.R."/>
            <person name="Sander Lower S.E."/>
            <person name="Weng J.-K."/>
        </authorList>
    </citation>
    <scope>NUCLEOTIDE SEQUENCE</scope>
    <source>
        <strain evidence="2">TRF0915ILg1</strain>
        <tissue evidence="2">Whole body</tissue>
    </source>
</reference>
<sequence>MLRSHNILYTLVNKEDREKLEETMTQDVDVSSTSKQIPQSQEAVIAEPRQESTHACYKCNILVHVICGETQSEEEGNKLPCAISKIQFDQNKQREEAKESLEIQAKKMLVVSDLSHPTADKGDTARIKVPDVDRVKTDAVQFWLLFLIKRILQIGH</sequence>
<evidence type="ECO:0000313" key="2">
    <source>
        <dbReference type="EMBL" id="KAF2900889.1"/>
    </source>
</evidence>
<proteinExistence type="predicted"/>
<gene>
    <name evidence="2" type="ORF">ILUMI_05294</name>
</gene>
<evidence type="ECO:0000313" key="3">
    <source>
        <dbReference type="Proteomes" id="UP000801492"/>
    </source>
</evidence>
<keyword evidence="3" id="KW-1185">Reference proteome</keyword>
<dbReference type="Pfam" id="PF23663">
    <property type="entry name" value="Znf_SCAND3"/>
    <property type="match status" value="1"/>
</dbReference>
<accession>A0A8K0DAS5</accession>
<organism evidence="2 3">
    <name type="scientific">Ignelater luminosus</name>
    <name type="common">Cucubano</name>
    <name type="synonym">Pyrophorus luminosus</name>
    <dbReference type="NCBI Taxonomy" id="2038154"/>
    <lineage>
        <taxon>Eukaryota</taxon>
        <taxon>Metazoa</taxon>
        <taxon>Ecdysozoa</taxon>
        <taxon>Arthropoda</taxon>
        <taxon>Hexapoda</taxon>
        <taxon>Insecta</taxon>
        <taxon>Pterygota</taxon>
        <taxon>Neoptera</taxon>
        <taxon>Endopterygota</taxon>
        <taxon>Coleoptera</taxon>
        <taxon>Polyphaga</taxon>
        <taxon>Elateriformia</taxon>
        <taxon>Elateroidea</taxon>
        <taxon>Elateridae</taxon>
        <taxon>Agrypninae</taxon>
        <taxon>Pyrophorini</taxon>
        <taxon>Ignelater</taxon>
    </lineage>
</organism>
<dbReference type="AlphaFoldDB" id="A0A8K0DAS5"/>
<name>A0A8K0DAS5_IGNLU</name>
<dbReference type="EMBL" id="VTPC01001956">
    <property type="protein sequence ID" value="KAF2900889.1"/>
    <property type="molecule type" value="Genomic_DNA"/>
</dbReference>
<dbReference type="Proteomes" id="UP000801492">
    <property type="component" value="Unassembled WGS sequence"/>
</dbReference>
<comment type="caution">
    <text evidence="2">The sequence shown here is derived from an EMBL/GenBank/DDBJ whole genome shotgun (WGS) entry which is preliminary data.</text>
</comment>
<protein>
    <recommendedName>
        <fullName evidence="1">SCAN domain-containing protein</fullName>
    </recommendedName>
</protein>